<proteinExistence type="predicted"/>
<dbReference type="EMBL" id="PNHP01000004">
    <property type="protein sequence ID" value="PMC81155.1"/>
    <property type="molecule type" value="Genomic_DNA"/>
</dbReference>
<name>A0A2N6UHW7_9FIRM</name>
<dbReference type="Proteomes" id="UP000235658">
    <property type="component" value="Unassembled WGS sequence"/>
</dbReference>
<dbReference type="RefSeq" id="WP_102198204.1">
    <property type="nucleotide sequence ID" value="NZ_CABKPG010000016.1"/>
</dbReference>
<evidence type="ECO:0000313" key="3">
    <source>
        <dbReference type="EMBL" id="PMC81155.1"/>
    </source>
</evidence>
<reference evidence="3 4" key="1">
    <citation type="submission" date="2017-09" db="EMBL/GenBank/DDBJ databases">
        <title>Bacterial strain isolated from the female urinary microbiota.</title>
        <authorList>
            <person name="Thomas-White K."/>
            <person name="Kumar N."/>
            <person name="Forster S."/>
            <person name="Putonti C."/>
            <person name="Lawley T."/>
            <person name="Wolfe A.J."/>
        </authorList>
    </citation>
    <scope>NUCLEOTIDE SEQUENCE [LARGE SCALE GENOMIC DNA]</scope>
    <source>
        <strain evidence="3 4">UMB0204</strain>
    </source>
</reference>
<keyword evidence="2" id="KW-1133">Transmembrane helix</keyword>
<feature type="compositionally biased region" description="Basic residues" evidence="1">
    <location>
        <begin position="50"/>
        <end position="63"/>
    </location>
</feature>
<accession>A0A2N6UHW7</accession>
<evidence type="ECO:0000256" key="1">
    <source>
        <dbReference type="SAM" id="MobiDB-lite"/>
    </source>
</evidence>
<evidence type="ECO:0008006" key="5">
    <source>
        <dbReference type="Google" id="ProtNLM"/>
    </source>
</evidence>
<evidence type="ECO:0000256" key="2">
    <source>
        <dbReference type="SAM" id="Phobius"/>
    </source>
</evidence>
<feature type="region of interest" description="Disordered" evidence="1">
    <location>
        <begin position="37"/>
        <end position="63"/>
    </location>
</feature>
<keyword evidence="2" id="KW-0812">Transmembrane</keyword>
<comment type="caution">
    <text evidence="3">The sequence shown here is derived from an EMBL/GenBank/DDBJ whole genome shotgun (WGS) entry which is preliminary data.</text>
</comment>
<dbReference type="AlphaFoldDB" id="A0A2N6UHW7"/>
<protein>
    <recommendedName>
        <fullName evidence="5">FeoB-associated Cys-rich membrane protein</fullName>
    </recommendedName>
</protein>
<feature type="transmembrane region" description="Helical" evidence="2">
    <location>
        <begin position="6"/>
        <end position="24"/>
    </location>
</feature>
<dbReference type="GeneID" id="84578825"/>
<evidence type="ECO:0000313" key="4">
    <source>
        <dbReference type="Proteomes" id="UP000235658"/>
    </source>
</evidence>
<keyword evidence="2" id="KW-0472">Membrane</keyword>
<organism evidence="3 4">
    <name type="scientific">Anaerococcus hydrogenalis</name>
    <dbReference type="NCBI Taxonomy" id="33029"/>
    <lineage>
        <taxon>Bacteria</taxon>
        <taxon>Bacillati</taxon>
        <taxon>Bacillota</taxon>
        <taxon>Tissierellia</taxon>
        <taxon>Tissierellales</taxon>
        <taxon>Peptoniphilaceae</taxon>
        <taxon>Anaerococcus</taxon>
    </lineage>
</organism>
<sequence>MNLQSWIFLLVILGICSYIVYTRFIKEGSNFGCKDCAQKSSCSSDTCHSKKEKTKKKSCPYCD</sequence>
<gene>
    <name evidence="3" type="ORF">CJ192_06470</name>
</gene>